<keyword evidence="1" id="KW-0812">Transmembrane</keyword>
<accession>A0A2N3KB16</accession>
<name>A0A2N3KB16_9PROT</name>
<dbReference type="Proteomes" id="UP000233597">
    <property type="component" value="Unassembled WGS sequence"/>
</dbReference>
<proteinExistence type="predicted"/>
<dbReference type="AlphaFoldDB" id="A0A2N3KB16"/>
<protein>
    <submittedName>
        <fullName evidence="2">Uncharacterized protein</fullName>
    </submittedName>
</protein>
<evidence type="ECO:0000313" key="3">
    <source>
        <dbReference type="Proteomes" id="UP000233597"/>
    </source>
</evidence>
<feature type="transmembrane region" description="Helical" evidence="1">
    <location>
        <begin position="7"/>
        <end position="29"/>
    </location>
</feature>
<dbReference type="EMBL" id="NWTK01000029">
    <property type="protein sequence ID" value="PKR47731.1"/>
    <property type="molecule type" value="Genomic_DNA"/>
</dbReference>
<evidence type="ECO:0000256" key="1">
    <source>
        <dbReference type="SAM" id="Phobius"/>
    </source>
</evidence>
<feature type="transmembrane region" description="Helical" evidence="1">
    <location>
        <begin position="61"/>
        <end position="80"/>
    </location>
</feature>
<feature type="transmembrane region" description="Helical" evidence="1">
    <location>
        <begin position="131"/>
        <end position="150"/>
    </location>
</feature>
<comment type="caution">
    <text evidence="2">The sequence shown here is derived from an EMBL/GenBank/DDBJ whole genome shotgun (WGS) entry which is preliminary data.</text>
</comment>
<feature type="transmembrane region" description="Helical" evidence="1">
    <location>
        <begin position="35"/>
        <end position="54"/>
    </location>
</feature>
<gene>
    <name evidence="2" type="ORF">COO20_25645</name>
</gene>
<keyword evidence="1" id="KW-0472">Membrane</keyword>
<organism evidence="2 3">
    <name type="scientific">Thalassospira marina</name>
    <dbReference type="NCBI Taxonomy" id="2048283"/>
    <lineage>
        <taxon>Bacteria</taxon>
        <taxon>Pseudomonadati</taxon>
        <taxon>Pseudomonadota</taxon>
        <taxon>Alphaproteobacteria</taxon>
        <taxon>Rhodospirillales</taxon>
        <taxon>Thalassospiraceae</taxon>
        <taxon>Thalassospira</taxon>
    </lineage>
</organism>
<reference evidence="2 3" key="1">
    <citation type="submission" date="2017-09" db="EMBL/GenBank/DDBJ databases">
        <title>Biodiversity and function of Thalassospira species in the particle-attached aromatic-hydrocarbon-degrading consortia from the surface seawater of the South China Sea.</title>
        <authorList>
            <person name="Dong C."/>
            <person name="Liu R."/>
            <person name="Shao Z."/>
        </authorList>
    </citation>
    <scope>NUCLEOTIDE SEQUENCE [LARGE SCALE GENOMIC DNA]</scope>
    <source>
        <strain evidence="2 3">CSC1P2</strain>
    </source>
</reference>
<evidence type="ECO:0000313" key="2">
    <source>
        <dbReference type="EMBL" id="PKR47731.1"/>
    </source>
</evidence>
<sequence length="156" mass="17517">MSNRNDGAFFFLIAIPVLAFVAFCFWLARSIGADTGVTATACLITLVIGVLVLGSKSLLGWFPGTAIPLLLFLTVSYYNWWDVLDNIAVNKDNVEVSSNSWGVTQTSPLTQRSKLFDDFEPEVPEFWFNSWWIKYGGEAVLIIALIYAWSSSNRRY</sequence>
<keyword evidence="1" id="KW-1133">Transmembrane helix</keyword>